<feature type="chain" id="PRO_5032764527" description="Endonuclease/exonuclease/phosphatase domain-containing protein" evidence="1">
    <location>
        <begin position="26"/>
        <end position="828"/>
    </location>
</feature>
<dbReference type="Gene3D" id="3.60.10.10">
    <property type="entry name" value="Endonuclease/exonuclease/phosphatase"/>
    <property type="match status" value="1"/>
</dbReference>
<organism evidence="2 3">
    <name type="scientific">Polarella glacialis</name>
    <name type="common">Dinoflagellate</name>
    <dbReference type="NCBI Taxonomy" id="89957"/>
    <lineage>
        <taxon>Eukaryota</taxon>
        <taxon>Sar</taxon>
        <taxon>Alveolata</taxon>
        <taxon>Dinophyceae</taxon>
        <taxon>Suessiales</taxon>
        <taxon>Suessiaceae</taxon>
        <taxon>Polarella</taxon>
    </lineage>
</organism>
<keyword evidence="1" id="KW-0732">Signal</keyword>
<sequence length="828" mass="94325">MNRWTSALLSTTAALCCLGVPNSTAFSVPLPTPNRLTLFSYNCFAATTWDRVTQILRELRGDVVMLQGTQHKQLGTNLVHTRSTEYLHAVEQIDYGTHIGLHWGWGKGNYTNRACGVCTLLEKERLPTSSILKLYSPPQSLQGRAGAVRIRRASIDICLVNAYFPCEPQSAEELKAVTALSDWIHHLLTELPARTIVILATDANGHTGNTSDFQKGCAIGPEEPQIENNNGYHFRTLLDHFQLYAPSTYNRAAAGPTFWAASGQGSRVDYFAIPWSLRHQLHSIQIWRRAGRRLQMIRTARPRDHCPLRMQINVAIPHEKQEQQYRRWNFDNIRSPQKCRFFAEDLQSAQQDPQYRTNMQHSLEHGTPDTSWDIINGAALQAAKRHFLYDDTAYKNPRISDATRALQRTAKQKYQELQHTYNIHNTNNNNNNNNFPQQQSQHLDTLRTSILAGWKAAAALQRADRNASASARKDRRAYYARIAEDMKQAEHDHDSRKVWLLARRLAATGVGPRLRQWGAPLTENPPADEWLSATERPGAEGGCLATLYHSVDRTPLDVEPSLADIEVAQGDYNATLQYLSKSRNNKQVPMWSVPAEVWKVVMCSLKRMQWTHNYFQPFRQDVRRFLAQVRQFQAAPQLWHHSLAIKLPKHNKKQGIKSIRLVHALDPFGKAYFRALWDLGSHTTWPFAMGLARHRRREQAIMQQRILAWRLQQAKQSHALLLFDVANAFPSPNFEALDAVVTRQFNIQDQTIMQQRHREASTTILTHEDIPLNLKIGSGSLQGDGVAGFEFAEVYNPRVQRYLDRMTEAGLASPFLVVDWLTGDVINA</sequence>
<dbReference type="SUPFAM" id="SSF56219">
    <property type="entry name" value="DNase I-like"/>
    <property type="match status" value="1"/>
</dbReference>
<dbReference type="InterPro" id="IPR036691">
    <property type="entry name" value="Endo/exonu/phosph_ase_sf"/>
</dbReference>
<reference evidence="2" key="1">
    <citation type="submission" date="2021-02" db="EMBL/GenBank/DDBJ databases">
        <authorList>
            <person name="Dougan E. K."/>
            <person name="Rhodes N."/>
            <person name="Thang M."/>
            <person name="Chan C."/>
        </authorList>
    </citation>
    <scope>NUCLEOTIDE SEQUENCE</scope>
</reference>
<accession>A0A813LA86</accession>
<protein>
    <recommendedName>
        <fullName evidence="4">Endonuclease/exonuclease/phosphatase domain-containing protein</fullName>
    </recommendedName>
</protein>
<dbReference type="AlphaFoldDB" id="A0A813LA86"/>
<evidence type="ECO:0000313" key="2">
    <source>
        <dbReference type="EMBL" id="CAE8722639.1"/>
    </source>
</evidence>
<feature type="signal peptide" evidence="1">
    <location>
        <begin position="1"/>
        <end position="25"/>
    </location>
</feature>
<gene>
    <name evidence="2" type="ORF">PGLA2088_LOCUS42657</name>
</gene>
<evidence type="ECO:0000256" key="1">
    <source>
        <dbReference type="SAM" id="SignalP"/>
    </source>
</evidence>
<feature type="non-terminal residue" evidence="2">
    <location>
        <position position="828"/>
    </location>
</feature>
<dbReference type="Proteomes" id="UP000626109">
    <property type="component" value="Unassembled WGS sequence"/>
</dbReference>
<comment type="caution">
    <text evidence="2">The sequence shown here is derived from an EMBL/GenBank/DDBJ whole genome shotgun (WGS) entry which is preliminary data.</text>
</comment>
<evidence type="ECO:0008006" key="4">
    <source>
        <dbReference type="Google" id="ProtNLM"/>
    </source>
</evidence>
<dbReference type="EMBL" id="CAJNNW010034430">
    <property type="protein sequence ID" value="CAE8722639.1"/>
    <property type="molecule type" value="Genomic_DNA"/>
</dbReference>
<name>A0A813LA86_POLGL</name>
<proteinExistence type="predicted"/>
<evidence type="ECO:0000313" key="3">
    <source>
        <dbReference type="Proteomes" id="UP000626109"/>
    </source>
</evidence>